<sequence>MCKIAEDYDKPQTKKRLPKPPKASQSNNYNLWPPCAQKQLTSAASPDSLLRYGSFSSGNR</sequence>
<evidence type="ECO:0000313" key="2">
    <source>
        <dbReference type="EMBL" id="TNN46254.1"/>
    </source>
</evidence>
<dbReference type="AlphaFoldDB" id="A0A4Z2G0B3"/>
<protein>
    <submittedName>
        <fullName evidence="2">Uncharacterized protein</fullName>
    </submittedName>
</protein>
<feature type="compositionally biased region" description="Basic and acidic residues" evidence="1">
    <location>
        <begin position="1"/>
        <end position="12"/>
    </location>
</feature>
<feature type="region of interest" description="Disordered" evidence="1">
    <location>
        <begin position="1"/>
        <end position="34"/>
    </location>
</feature>
<organism evidence="2 3">
    <name type="scientific">Liparis tanakae</name>
    <name type="common">Tanaka's snailfish</name>
    <dbReference type="NCBI Taxonomy" id="230148"/>
    <lineage>
        <taxon>Eukaryota</taxon>
        <taxon>Metazoa</taxon>
        <taxon>Chordata</taxon>
        <taxon>Craniata</taxon>
        <taxon>Vertebrata</taxon>
        <taxon>Euteleostomi</taxon>
        <taxon>Actinopterygii</taxon>
        <taxon>Neopterygii</taxon>
        <taxon>Teleostei</taxon>
        <taxon>Neoteleostei</taxon>
        <taxon>Acanthomorphata</taxon>
        <taxon>Eupercaria</taxon>
        <taxon>Perciformes</taxon>
        <taxon>Cottioidei</taxon>
        <taxon>Cottales</taxon>
        <taxon>Liparidae</taxon>
        <taxon>Liparis</taxon>
    </lineage>
</organism>
<comment type="caution">
    <text evidence="2">The sequence shown here is derived from an EMBL/GenBank/DDBJ whole genome shotgun (WGS) entry which is preliminary data.</text>
</comment>
<keyword evidence="3" id="KW-1185">Reference proteome</keyword>
<dbReference type="EMBL" id="SRLO01000799">
    <property type="protein sequence ID" value="TNN46254.1"/>
    <property type="molecule type" value="Genomic_DNA"/>
</dbReference>
<dbReference type="Proteomes" id="UP000314294">
    <property type="component" value="Unassembled WGS sequence"/>
</dbReference>
<proteinExistence type="predicted"/>
<name>A0A4Z2G0B3_9TELE</name>
<gene>
    <name evidence="2" type="ORF">EYF80_043534</name>
</gene>
<reference evidence="2 3" key="1">
    <citation type="submission" date="2019-03" db="EMBL/GenBank/DDBJ databases">
        <title>First draft genome of Liparis tanakae, snailfish: a comprehensive survey of snailfish specific genes.</title>
        <authorList>
            <person name="Kim W."/>
            <person name="Song I."/>
            <person name="Jeong J.-H."/>
            <person name="Kim D."/>
            <person name="Kim S."/>
            <person name="Ryu S."/>
            <person name="Song J.Y."/>
            <person name="Lee S.K."/>
        </authorList>
    </citation>
    <scope>NUCLEOTIDE SEQUENCE [LARGE SCALE GENOMIC DNA]</scope>
    <source>
        <tissue evidence="2">Muscle</tissue>
    </source>
</reference>
<evidence type="ECO:0000256" key="1">
    <source>
        <dbReference type="SAM" id="MobiDB-lite"/>
    </source>
</evidence>
<accession>A0A4Z2G0B3</accession>
<evidence type="ECO:0000313" key="3">
    <source>
        <dbReference type="Proteomes" id="UP000314294"/>
    </source>
</evidence>